<dbReference type="Proteomes" id="UP000825729">
    <property type="component" value="Unassembled WGS sequence"/>
</dbReference>
<dbReference type="Pfam" id="PF02458">
    <property type="entry name" value="Transferase"/>
    <property type="match status" value="1"/>
</dbReference>
<evidence type="ECO:0000256" key="2">
    <source>
        <dbReference type="ARBA" id="ARBA00023315"/>
    </source>
</evidence>
<organism evidence="3 4">
    <name type="scientific">Aristolochia fimbriata</name>
    <name type="common">White veined hardy Dutchman's pipe vine</name>
    <dbReference type="NCBI Taxonomy" id="158543"/>
    <lineage>
        <taxon>Eukaryota</taxon>
        <taxon>Viridiplantae</taxon>
        <taxon>Streptophyta</taxon>
        <taxon>Embryophyta</taxon>
        <taxon>Tracheophyta</taxon>
        <taxon>Spermatophyta</taxon>
        <taxon>Magnoliopsida</taxon>
        <taxon>Magnoliidae</taxon>
        <taxon>Piperales</taxon>
        <taxon>Aristolochiaceae</taxon>
        <taxon>Aristolochia</taxon>
    </lineage>
</organism>
<dbReference type="InterPro" id="IPR023213">
    <property type="entry name" value="CAT-like_dom_sf"/>
</dbReference>
<accession>A0AAV7ETJ0</accession>
<evidence type="ECO:0000313" key="4">
    <source>
        <dbReference type="Proteomes" id="UP000825729"/>
    </source>
</evidence>
<name>A0AAV7ETJ0_ARIFI</name>
<keyword evidence="1" id="KW-0808">Transferase</keyword>
<keyword evidence="4" id="KW-1185">Reference proteome</keyword>
<sequence length="455" mass="49390">MAGATTTTRTAVREIERLRVSPPPGSVSSTDIELSYFDVIWVGVDPVTRLFFFRLPDALSTHEFRYSHFPALAEALSLALEIFFPLAGRLASSPDDPDDFVISYVDGDSVPLTLAESASPEHFETLIGNQMRGVEELHPLVPVLPAEEPDRKPLLALQVTVFPGSGVCLGIAVHHAVADGTGTVGFVKSWASIFKAGGDASVVKTIPSFDRAVVGYLRQLKRDFVDLMKRVATPKGADHEPAQPVRLVLATFVLTRSHLEKLRDLVSSSGRDVGARPSTFQLTYAYTWVCAVEARRLSERETVHAAFVADLRTRVRPPVPDNFFGNCIGAIFAEGSGAELSGKIGIAVGSELIHRATREAEKDPMRDALSWVTGLMERSSKRVLSVAGSPRLRVYETDFGWGPPMKVEILSILNGGAISLAENRDEHGGVEIGFGGPQPEVELFASVFQEGLRCL</sequence>
<dbReference type="AlphaFoldDB" id="A0AAV7ETJ0"/>
<dbReference type="GO" id="GO:0016747">
    <property type="term" value="F:acyltransferase activity, transferring groups other than amino-acyl groups"/>
    <property type="evidence" value="ECO:0007669"/>
    <property type="project" value="UniProtKB-ARBA"/>
</dbReference>
<protein>
    <submittedName>
        <fullName evidence="3">Uncharacterized protein</fullName>
    </submittedName>
</protein>
<proteinExistence type="predicted"/>
<dbReference type="InterPro" id="IPR051504">
    <property type="entry name" value="Plant_metabolite_acyltrans"/>
</dbReference>
<dbReference type="Gene3D" id="3.30.559.10">
    <property type="entry name" value="Chloramphenicol acetyltransferase-like domain"/>
    <property type="match status" value="2"/>
</dbReference>
<keyword evidence="2" id="KW-0012">Acyltransferase</keyword>
<evidence type="ECO:0000256" key="1">
    <source>
        <dbReference type="ARBA" id="ARBA00022679"/>
    </source>
</evidence>
<dbReference type="PANTHER" id="PTHR31625">
    <property type="match status" value="1"/>
</dbReference>
<comment type="caution">
    <text evidence="3">The sequence shown here is derived from an EMBL/GenBank/DDBJ whole genome shotgun (WGS) entry which is preliminary data.</text>
</comment>
<dbReference type="EMBL" id="JAINDJ010000004">
    <property type="protein sequence ID" value="KAG9451166.1"/>
    <property type="molecule type" value="Genomic_DNA"/>
</dbReference>
<reference evidence="3 4" key="1">
    <citation type="submission" date="2021-07" db="EMBL/GenBank/DDBJ databases">
        <title>The Aristolochia fimbriata genome: insights into angiosperm evolution, floral development and chemical biosynthesis.</title>
        <authorList>
            <person name="Jiao Y."/>
        </authorList>
    </citation>
    <scope>NUCLEOTIDE SEQUENCE [LARGE SCALE GENOMIC DNA]</scope>
    <source>
        <strain evidence="3">IBCAS-2021</strain>
        <tissue evidence="3">Leaf</tissue>
    </source>
</reference>
<evidence type="ECO:0000313" key="3">
    <source>
        <dbReference type="EMBL" id="KAG9451166.1"/>
    </source>
</evidence>
<gene>
    <name evidence="3" type="ORF">H6P81_011131</name>
</gene>